<dbReference type="GO" id="GO:0016787">
    <property type="term" value="F:hydrolase activity"/>
    <property type="evidence" value="ECO:0007669"/>
    <property type="project" value="UniProtKB-KW"/>
</dbReference>
<dbReference type="PANTHER" id="PTHR11839">
    <property type="entry name" value="UDP/ADP-SUGAR PYROPHOSPHATASE"/>
    <property type="match status" value="1"/>
</dbReference>
<evidence type="ECO:0000256" key="1">
    <source>
        <dbReference type="ARBA" id="ARBA00022801"/>
    </source>
</evidence>
<dbReference type="InterPro" id="IPR015797">
    <property type="entry name" value="NUDIX_hydrolase-like_dom_sf"/>
</dbReference>
<sequence>MSNFTSNKPGNPGTSRVLKEQLLYSGRWSEMVEISYKDDEKQARKWEGLHRKHRAGAVIIIAKLKPSGQYILIRQFRPPTDSYILEFPAGLVDPGEIPETTATRELLEETGYVGIVEKISPDLFSSPGILSETVSFAHLSVDEMLPENQQPVAKNEPGEFIKVFLKYPEEISAFFSEEMEQNVQFDVKLYTYFMAQGLL</sequence>
<reference evidence="3" key="1">
    <citation type="submission" date="2018-05" db="EMBL/GenBank/DDBJ databases">
        <authorList>
            <person name="Lanie J.A."/>
            <person name="Ng W.-L."/>
            <person name="Kazmierczak K.M."/>
            <person name="Andrzejewski T.M."/>
            <person name="Davidsen T.M."/>
            <person name="Wayne K.J."/>
            <person name="Tettelin H."/>
            <person name="Glass J.I."/>
            <person name="Rusch D."/>
            <person name="Podicherti R."/>
            <person name="Tsui H.-C.T."/>
            <person name="Winkler M.E."/>
        </authorList>
    </citation>
    <scope>NUCLEOTIDE SEQUENCE</scope>
</reference>
<organism evidence="3">
    <name type="scientific">marine metagenome</name>
    <dbReference type="NCBI Taxonomy" id="408172"/>
    <lineage>
        <taxon>unclassified sequences</taxon>
        <taxon>metagenomes</taxon>
        <taxon>ecological metagenomes</taxon>
    </lineage>
</organism>
<gene>
    <name evidence="3" type="ORF">METZ01_LOCUS25936</name>
</gene>
<dbReference type="Gene3D" id="3.90.79.10">
    <property type="entry name" value="Nucleoside Triphosphate Pyrophosphohydrolase"/>
    <property type="match status" value="1"/>
</dbReference>
<evidence type="ECO:0000259" key="2">
    <source>
        <dbReference type="PROSITE" id="PS51462"/>
    </source>
</evidence>
<dbReference type="AlphaFoldDB" id="A0A381Q1A6"/>
<dbReference type="EMBL" id="UINC01001167">
    <property type="protein sequence ID" value="SUZ73082.1"/>
    <property type="molecule type" value="Genomic_DNA"/>
</dbReference>
<dbReference type="GO" id="GO:0019693">
    <property type="term" value="P:ribose phosphate metabolic process"/>
    <property type="evidence" value="ECO:0007669"/>
    <property type="project" value="TreeGrafter"/>
</dbReference>
<dbReference type="SUPFAM" id="SSF55811">
    <property type="entry name" value="Nudix"/>
    <property type="match status" value="1"/>
</dbReference>
<evidence type="ECO:0000313" key="3">
    <source>
        <dbReference type="EMBL" id="SUZ73082.1"/>
    </source>
</evidence>
<keyword evidence="1" id="KW-0378">Hydrolase</keyword>
<dbReference type="PROSITE" id="PS51462">
    <property type="entry name" value="NUDIX"/>
    <property type="match status" value="1"/>
</dbReference>
<accession>A0A381Q1A6</accession>
<feature type="domain" description="Nudix hydrolase" evidence="2">
    <location>
        <begin position="51"/>
        <end position="195"/>
    </location>
</feature>
<dbReference type="GO" id="GO:0006753">
    <property type="term" value="P:nucleoside phosphate metabolic process"/>
    <property type="evidence" value="ECO:0007669"/>
    <property type="project" value="TreeGrafter"/>
</dbReference>
<dbReference type="PROSITE" id="PS00893">
    <property type="entry name" value="NUDIX_BOX"/>
    <property type="match status" value="1"/>
</dbReference>
<name>A0A381Q1A6_9ZZZZ</name>
<dbReference type="Pfam" id="PF00293">
    <property type="entry name" value="NUDIX"/>
    <property type="match status" value="1"/>
</dbReference>
<proteinExistence type="predicted"/>
<dbReference type="PANTHER" id="PTHR11839:SF1">
    <property type="entry name" value="ADP-SUGAR PYROPHOSPHATASE"/>
    <property type="match status" value="1"/>
</dbReference>
<dbReference type="InterPro" id="IPR020084">
    <property type="entry name" value="NUDIX_hydrolase_CS"/>
</dbReference>
<dbReference type="InterPro" id="IPR000086">
    <property type="entry name" value="NUDIX_hydrolase_dom"/>
</dbReference>
<protein>
    <recommendedName>
        <fullName evidence="2">Nudix hydrolase domain-containing protein</fullName>
    </recommendedName>
</protein>
<dbReference type="CDD" id="cd18888">
    <property type="entry name" value="NUDIX_ADPRase_Nudt5"/>
    <property type="match status" value="1"/>
</dbReference>